<reference evidence="1 2" key="1">
    <citation type="submission" date="2021-07" db="EMBL/GenBank/DDBJ databases">
        <authorList>
            <person name="So Y."/>
        </authorList>
    </citation>
    <scope>NUCLEOTIDE SEQUENCE [LARGE SCALE GENOMIC DNA]</scope>
    <source>
        <strain evidence="1 2">Y3S6</strain>
    </source>
</reference>
<organism evidence="1 2">
    <name type="scientific">Billgrantia antri</name>
    <dbReference type="NCBI Taxonomy" id="2846777"/>
    <lineage>
        <taxon>Bacteria</taxon>
        <taxon>Pseudomonadati</taxon>
        <taxon>Pseudomonadota</taxon>
        <taxon>Gammaproteobacteria</taxon>
        <taxon>Oceanospirillales</taxon>
        <taxon>Halomonadaceae</taxon>
        <taxon>Billgrantia</taxon>
    </lineage>
</organism>
<dbReference type="Proteomes" id="UP000769617">
    <property type="component" value="Unassembled WGS sequence"/>
</dbReference>
<accession>A0ABS6ZMP1</accession>
<comment type="caution">
    <text evidence="1">The sequence shown here is derived from an EMBL/GenBank/DDBJ whole genome shotgun (WGS) entry which is preliminary data.</text>
</comment>
<name>A0ABS6ZMP1_9GAMM</name>
<evidence type="ECO:0000313" key="2">
    <source>
        <dbReference type="Proteomes" id="UP000769617"/>
    </source>
</evidence>
<dbReference type="RefSeq" id="WP_219791577.1">
    <property type="nucleotide sequence ID" value="NZ_JAHYCA010000003.1"/>
</dbReference>
<proteinExistence type="predicted"/>
<protein>
    <submittedName>
        <fullName evidence="1">Uncharacterized protein</fullName>
    </submittedName>
</protein>
<keyword evidence="2" id="KW-1185">Reference proteome</keyword>
<gene>
    <name evidence="1" type="ORF">KPL81_09160</name>
</gene>
<dbReference type="EMBL" id="JAHYCA010000003">
    <property type="protein sequence ID" value="MBW6391327.1"/>
    <property type="molecule type" value="Genomic_DNA"/>
</dbReference>
<evidence type="ECO:0000313" key="1">
    <source>
        <dbReference type="EMBL" id="MBW6391327.1"/>
    </source>
</evidence>
<sequence>MKKVISIPADKKAALAAALKHDEKDIIPTYEGIGRTDTTKVRFDRKAECAEKLGLIDGWLKDEVVEFYEARNAIHIHAEIRKSLNYQLDLSKRAYMRMEPFIEQIQENLPSVLANHA</sequence>